<dbReference type="Gene3D" id="3.30.9.10">
    <property type="entry name" value="D-Amino Acid Oxidase, subunit A, domain 2"/>
    <property type="match status" value="1"/>
</dbReference>
<evidence type="ECO:0000313" key="3">
    <source>
        <dbReference type="Proteomes" id="UP001160130"/>
    </source>
</evidence>
<dbReference type="PANTHER" id="PTHR13847:SF281">
    <property type="entry name" value="FAD DEPENDENT OXIDOREDUCTASE DOMAIN-CONTAINING PROTEIN"/>
    <property type="match status" value="1"/>
</dbReference>
<comment type="caution">
    <text evidence="2">The sequence shown here is derived from an EMBL/GenBank/DDBJ whole genome shotgun (WGS) entry which is preliminary data.</text>
</comment>
<dbReference type="InterPro" id="IPR006076">
    <property type="entry name" value="FAD-dep_OxRdtase"/>
</dbReference>
<dbReference type="EMBL" id="JARXVE010000009">
    <property type="protein sequence ID" value="MDH6198200.1"/>
    <property type="molecule type" value="Genomic_DNA"/>
</dbReference>
<name>A0ABT6L896_9MYCO</name>
<dbReference type="EC" id="1.4.3.-" evidence="2"/>
<evidence type="ECO:0000259" key="1">
    <source>
        <dbReference type="Pfam" id="PF01266"/>
    </source>
</evidence>
<dbReference type="Pfam" id="PF01266">
    <property type="entry name" value="DAO"/>
    <property type="match status" value="1"/>
</dbReference>
<dbReference type="Gene3D" id="3.50.50.60">
    <property type="entry name" value="FAD/NAD(P)-binding domain"/>
    <property type="match status" value="1"/>
</dbReference>
<feature type="domain" description="FAD dependent oxidoreductase" evidence="1">
    <location>
        <begin position="27"/>
        <end position="370"/>
    </location>
</feature>
<dbReference type="SUPFAM" id="SSF51905">
    <property type="entry name" value="FAD/NAD(P)-binding domain"/>
    <property type="match status" value="1"/>
</dbReference>
<keyword evidence="3" id="KW-1185">Reference proteome</keyword>
<dbReference type="GO" id="GO:0016491">
    <property type="term" value="F:oxidoreductase activity"/>
    <property type="evidence" value="ECO:0007669"/>
    <property type="project" value="UniProtKB-KW"/>
</dbReference>
<gene>
    <name evidence="2" type="ORF">M2272_004859</name>
</gene>
<sequence>MTVGWDVDPVVAAWSGLPKVNGDMTADVCVVGLGGSGLAAVADLVDRGLSVVGLDAGRVGAGAAGRNGGFLLAGPSEFLHRSVQSRGESSIDLYRATLAEIDRLGEMLGPEVIRRSGSIRLAGLPGEPVDAADIADRESDLADCVSLTRVLRENGIAVEEYDGDLGRGIFLPDDAAMNPARRSLGMAAMLAPRAALFEHSPAVRITTGTVHTQSGRVSAPIILVAIDGKLELALPELRGRVRTARLQMLSTHPVSPGRLPCPVYCRWGYDYAQQDSDGRMYVGGGRDVFLSSEWTPETTPTRDVQRYIEDVALRMAGAPVTVSSRWAASVGYSADGRPLCSEVAPGVVAFGGYNGTGNLVGPLAARAAVAMAIDGAKVPAYFCE</sequence>
<keyword evidence="2" id="KW-0560">Oxidoreductase</keyword>
<dbReference type="RefSeq" id="WP_280834787.1">
    <property type="nucleotide sequence ID" value="NZ_JARXVE010000009.1"/>
</dbReference>
<evidence type="ECO:0000313" key="2">
    <source>
        <dbReference type="EMBL" id="MDH6198200.1"/>
    </source>
</evidence>
<dbReference type="Proteomes" id="UP001160130">
    <property type="component" value="Unassembled WGS sequence"/>
</dbReference>
<dbReference type="InterPro" id="IPR036188">
    <property type="entry name" value="FAD/NAD-bd_sf"/>
</dbReference>
<accession>A0ABT6L896</accession>
<organism evidence="2 3">
    <name type="scientific">Mycolicibacterium frederiksbergense</name>
    <dbReference type="NCBI Taxonomy" id="117567"/>
    <lineage>
        <taxon>Bacteria</taxon>
        <taxon>Bacillati</taxon>
        <taxon>Actinomycetota</taxon>
        <taxon>Actinomycetes</taxon>
        <taxon>Mycobacteriales</taxon>
        <taxon>Mycobacteriaceae</taxon>
        <taxon>Mycolicibacterium</taxon>
    </lineage>
</organism>
<reference evidence="2 3" key="1">
    <citation type="submission" date="2023-04" db="EMBL/GenBank/DDBJ databases">
        <title>Forest soil microbial communities from Buena Vista Peninsula, Colon Province, Panama.</title>
        <authorList>
            <person name="Bouskill N."/>
        </authorList>
    </citation>
    <scope>NUCLEOTIDE SEQUENCE [LARGE SCALE GENOMIC DNA]</scope>
    <source>
        <strain evidence="2 3">AC80</strain>
    </source>
</reference>
<dbReference type="PANTHER" id="PTHR13847">
    <property type="entry name" value="SARCOSINE DEHYDROGENASE-RELATED"/>
    <property type="match status" value="1"/>
</dbReference>
<proteinExistence type="predicted"/>
<protein>
    <submittedName>
        <fullName evidence="2">Gamma-glutamylputrescine oxidase</fullName>
        <ecNumber evidence="2">1.4.3.-</ecNumber>
    </submittedName>
</protein>